<comment type="caution">
    <text evidence="2">The sequence shown here is derived from an EMBL/GenBank/DDBJ whole genome shotgun (WGS) entry which is preliminary data.</text>
</comment>
<evidence type="ECO:0000256" key="1">
    <source>
        <dbReference type="SAM" id="Phobius"/>
    </source>
</evidence>
<accession>A0A177ZME9</accession>
<evidence type="ECO:0000313" key="3">
    <source>
        <dbReference type="Proteomes" id="UP000077881"/>
    </source>
</evidence>
<name>A0A177ZME9_9BACI</name>
<dbReference type="PATRIC" id="fig|217031.6.peg.3095"/>
<feature type="transmembrane region" description="Helical" evidence="1">
    <location>
        <begin position="153"/>
        <end position="173"/>
    </location>
</feature>
<keyword evidence="3" id="KW-1185">Reference proteome</keyword>
<dbReference type="OrthoDB" id="2082317at2"/>
<sequence length="179" mass="20518">MNFVAWMIIAAEIGFWVVIILGFVTRYLLKKEKLGFFFLALTPVIDLILLLTTSIDLYHGATATQAHGLAAIYIGISLAFGKSMIRWADERFRYYIMKQGPKPLKRHGMEYAKHYLKSWGQHVLAYIIGSAFLLGLIFFIQDPARTEVLDGFWKLWSLILGIDFLIALSNFIWPKARKA</sequence>
<protein>
    <submittedName>
        <fullName evidence="2">Membrane protein</fullName>
    </submittedName>
</protein>
<dbReference type="STRING" id="217031.ABB05_14400"/>
<keyword evidence="1" id="KW-0812">Transmembrane</keyword>
<feature type="transmembrane region" description="Helical" evidence="1">
    <location>
        <begin position="123"/>
        <end position="141"/>
    </location>
</feature>
<organism evidence="2 3">
    <name type="scientific">Lederbergia galactosidilytica</name>
    <dbReference type="NCBI Taxonomy" id="217031"/>
    <lineage>
        <taxon>Bacteria</taxon>
        <taxon>Bacillati</taxon>
        <taxon>Bacillota</taxon>
        <taxon>Bacilli</taxon>
        <taxon>Bacillales</taxon>
        <taxon>Bacillaceae</taxon>
        <taxon>Lederbergia</taxon>
    </lineage>
</organism>
<feature type="transmembrane region" description="Helical" evidence="1">
    <location>
        <begin position="70"/>
        <end position="88"/>
    </location>
</feature>
<evidence type="ECO:0000313" key="2">
    <source>
        <dbReference type="EMBL" id="OAK69147.1"/>
    </source>
</evidence>
<proteinExistence type="predicted"/>
<reference evidence="2 3" key="1">
    <citation type="submission" date="2015-05" db="EMBL/GenBank/DDBJ databases">
        <title>Comparison of genome.</title>
        <authorList>
            <person name="Zheng Z."/>
            <person name="Sun M."/>
        </authorList>
    </citation>
    <scope>NUCLEOTIDE SEQUENCE [LARGE SCALE GENOMIC DNA]</scope>
    <source>
        <strain evidence="2 3">G25-74</strain>
    </source>
</reference>
<gene>
    <name evidence="2" type="ORF">ABB05_14400</name>
</gene>
<dbReference type="AlphaFoldDB" id="A0A177ZME9"/>
<dbReference type="Proteomes" id="UP000077881">
    <property type="component" value="Unassembled WGS sequence"/>
</dbReference>
<keyword evidence="1" id="KW-1133">Transmembrane helix</keyword>
<feature type="transmembrane region" description="Helical" evidence="1">
    <location>
        <begin position="36"/>
        <end position="58"/>
    </location>
</feature>
<dbReference type="RefSeq" id="WP_064468395.1">
    <property type="nucleotide sequence ID" value="NZ_JAGGKH010000005.1"/>
</dbReference>
<dbReference type="EMBL" id="LDJR01000054">
    <property type="protein sequence ID" value="OAK69147.1"/>
    <property type="molecule type" value="Genomic_DNA"/>
</dbReference>
<feature type="transmembrane region" description="Helical" evidence="1">
    <location>
        <begin position="6"/>
        <end position="29"/>
    </location>
</feature>
<keyword evidence="1" id="KW-0472">Membrane</keyword>